<evidence type="ECO:0000313" key="6">
    <source>
        <dbReference type="EMBL" id="CAF0729910.1"/>
    </source>
</evidence>
<sequence>MTSILNYRELSKNSHTEDNLSSLLNSSSLNNNDSDQQSTKPFKMNTYIQLDIDKNNFNCLPRICKFTITRVKIDSELRQSSVILAVKLEASKRSLRTLEIPLKDQEKADLNLLYNITYPHYLKKGNNLLYIYVQIRRKKYKTKGKTIQFGYKTLAYTFIDLANALQKPYSSELPLFLRSTKNGTKQKVIGYLAIQSLTSQPINDYDTSEEIEDELNSEIDSDTEQKKSTNSNHKTNTNKNQLTGKIISFIRKLKNETNNQHKSLQSNEHATENDNENSLIINDVYDLDYDENDDLDDEFYKNIEQVSDYANSDSDEPNFLLKDHDAYSIVSTPKPKIEPFFSTTQNNNDEVTSVKSLNLNFKRNFLIVENADYIMDNYVIRKKFTLIDTEELTKLLSEHQLENLLKTRTQIKIFLIASTNKMLVNYLNNFYMNFIRLNQDYSKIFQNFYIQSNNKIQILNYLISSLKESNFSESMVQIPIGEVMLHSENESLNGKLIPFISYVSINQNEDEANKQQNLAQNKTNTLPSSSSVPQFMNLNSNSQQLINNFNRPSSKYSPPNSPLSSQDSNDLFYNLQIDYWLNNNNLNEHGPNGHNGITNGVVNQEHFINENSHSHSNKSTLKASFKNITIHNQFHDKNHALTLSYCIKDKRPKIIRIGKKQKDIENKKESAEGLSRIVCTSRSHMIPINVWIDDVEYPNIKFVQVSAYWQGKSVFINLIKAKGLKS</sequence>
<gene>
    <name evidence="6" type="ORF">OXX778_LOCUS2772</name>
</gene>
<dbReference type="Pfam" id="PF10254">
    <property type="entry name" value="Pacs-1"/>
    <property type="match status" value="1"/>
</dbReference>
<feature type="domain" description="Phosphofurin acidic cluster sorting protein 1/2 N-terminal C2" evidence="5">
    <location>
        <begin position="44"/>
        <end position="203"/>
    </location>
</feature>
<dbReference type="Pfam" id="PF25332">
    <property type="entry name" value="C2_PACS_N"/>
    <property type="match status" value="1"/>
</dbReference>
<dbReference type="AlphaFoldDB" id="A0A813MZU3"/>
<feature type="region of interest" description="Disordered" evidence="3">
    <location>
        <begin position="208"/>
        <end position="239"/>
    </location>
</feature>
<accession>A0A813MZU3</accession>
<feature type="region of interest" description="Disordered" evidence="3">
    <location>
        <begin position="546"/>
        <end position="567"/>
    </location>
</feature>
<dbReference type="PANTHER" id="PTHR13280:SF17">
    <property type="entry name" value="KRUEPPEL TARGET AT 95D, ISOFORM A"/>
    <property type="match status" value="1"/>
</dbReference>
<feature type="compositionally biased region" description="Polar residues" evidence="3">
    <location>
        <begin position="551"/>
        <end position="567"/>
    </location>
</feature>
<dbReference type="PANTHER" id="PTHR13280">
    <property type="entry name" value="PHOSPHOFURIN ACIDIC CLUSTER SORTING PROTEIN"/>
    <property type="match status" value="1"/>
</dbReference>
<feature type="compositionally biased region" description="Low complexity" evidence="3">
    <location>
        <begin position="19"/>
        <end position="35"/>
    </location>
</feature>
<dbReference type="Proteomes" id="UP000663879">
    <property type="component" value="Unassembled WGS sequence"/>
</dbReference>
<feature type="region of interest" description="Disordered" evidence="3">
    <location>
        <begin position="18"/>
        <end position="38"/>
    </location>
</feature>
<evidence type="ECO:0000259" key="4">
    <source>
        <dbReference type="Pfam" id="PF10254"/>
    </source>
</evidence>
<feature type="domain" description="Phosphofurin acidic cluster sorting protein 1/2 C-terminal" evidence="4">
    <location>
        <begin position="420"/>
        <end position="711"/>
    </location>
</feature>
<feature type="compositionally biased region" description="Low complexity" evidence="3">
    <location>
        <begin position="228"/>
        <end position="239"/>
    </location>
</feature>
<protein>
    <submittedName>
        <fullName evidence="6">Uncharacterized protein</fullName>
    </submittedName>
</protein>
<dbReference type="EMBL" id="CAJNOC010000226">
    <property type="protein sequence ID" value="CAF0729910.1"/>
    <property type="molecule type" value="Genomic_DNA"/>
</dbReference>
<comment type="caution">
    <text evidence="6">The sequence shown here is derived from an EMBL/GenBank/DDBJ whole genome shotgun (WGS) entry which is preliminary data.</text>
</comment>
<evidence type="ECO:0000256" key="1">
    <source>
        <dbReference type="ARBA" id="ARBA00008590"/>
    </source>
</evidence>
<evidence type="ECO:0000313" key="7">
    <source>
        <dbReference type="Proteomes" id="UP000663879"/>
    </source>
</evidence>
<evidence type="ECO:0000256" key="2">
    <source>
        <dbReference type="ARBA" id="ARBA00022553"/>
    </source>
</evidence>
<dbReference type="InterPro" id="IPR057541">
    <property type="entry name" value="PACS1/2_N"/>
</dbReference>
<evidence type="ECO:0000256" key="3">
    <source>
        <dbReference type="SAM" id="MobiDB-lite"/>
    </source>
</evidence>
<feature type="compositionally biased region" description="Acidic residues" evidence="3">
    <location>
        <begin position="208"/>
        <end position="222"/>
    </location>
</feature>
<proteinExistence type="inferred from homology"/>
<reference evidence="6" key="1">
    <citation type="submission" date="2021-02" db="EMBL/GenBank/DDBJ databases">
        <authorList>
            <person name="Nowell W R."/>
        </authorList>
    </citation>
    <scope>NUCLEOTIDE SEQUENCE</scope>
    <source>
        <strain evidence="6">Ploen Becks lab</strain>
    </source>
</reference>
<evidence type="ECO:0000259" key="5">
    <source>
        <dbReference type="Pfam" id="PF25332"/>
    </source>
</evidence>
<organism evidence="6 7">
    <name type="scientific">Brachionus calyciflorus</name>
    <dbReference type="NCBI Taxonomy" id="104777"/>
    <lineage>
        <taxon>Eukaryota</taxon>
        <taxon>Metazoa</taxon>
        <taxon>Spiralia</taxon>
        <taxon>Gnathifera</taxon>
        <taxon>Rotifera</taxon>
        <taxon>Eurotatoria</taxon>
        <taxon>Monogononta</taxon>
        <taxon>Pseudotrocha</taxon>
        <taxon>Ploima</taxon>
        <taxon>Brachionidae</taxon>
        <taxon>Brachionus</taxon>
    </lineage>
</organism>
<dbReference type="OrthoDB" id="28829at2759"/>
<comment type="similarity">
    <text evidence="1">Belongs to the PACS family.</text>
</comment>
<keyword evidence="7" id="KW-1185">Reference proteome</keyword>
<dbReference type="InterPro" id="IPR019381">
    <property type="entry name" value="PACS1/2_C"/>
</dbReference>
<dbReference type="GO" id="GO:0072659">
    <property type="term" value="P:protein localization to plasma membrane"/>
    <property type="evidence" value="ECO:0007669"/>
    <property type="project" value="TreeGrafter"/>
</dbReference>
<name>A0A813MZU3_9BILA</name>
<keyword evidence="2" id="KW-0597">Phosphoprotein</keyword>